<comment type="caution">
    <text evidence="1">The sequence shown here is derived from an EMBL/GenBank/DDBJ whole genome shotgun (WGS) entry which is preliminary data.</text>
</comment>
<reference evidence="1" key="1">
    <citation type="journal article" date="2014" name="Int. J. Syst. Evol. Microbiol.">
        <title>Complete genome sequence of Corynebacterium casei LMG S-19264T (=DSM 44701T), isolated from a smear-ripened cheese.</title>
        <authorList>
            <consortium name="US DOE Joint Genome Institute (JGI-PGF)"/>
            <person name="Walter F."/>
            <person name="Albersmeier A."/>
            <person name="Kalinowski J."/>
            <person name="Ruckert C."/>
        </authorList>
    </citation>
    <scope>NUCLEOTIDE SEQUENCE</scope>
    <source>
        <strain evidence="1">CGMCC 1.12777</strain>
    </source>
</reference>
<accession>A0A8J2ZWI2</accession>
<gene>
    <name evidence="1" type="ORF">GCM10007096_23810</name>
</gene>
<dbReference type="EMBL" id="BMFV01000017">
    <property type="protein sequence ID" value="GGH83238.1"/>
    <property type="molecule type" value="Genomic_DNA"/>
</dbReference>
<dbReference type="Proteomes" id="UP000656813">
    <property type="component" value="Unassembled WGS sequence"/>
</dbReference>
<protein>
    <submittedName>
        <fullName evidence="1">Uncharacterized protein</fullName>
    </submittedName>
</protein>
<organism evidence="1 2">
    <name type="scientific">Pullulanibacillus pueri</name>
    <dbReference type="NCBI Taxonomy" id="1437324"/>
    <lineage>
        <taxon>Bacteria</taxon>
        <taxon>Bacillati</taxon>
        <taxon>Bacillota</taxon>
        <taxon>Bacilli</taxon>
        <taxon>Bacillales</taxon>
        <taxon>Sporolactobacillaceae</taxon>
        <taxon>Pullulanibacillus</taxon>
    </lineage>
</organism>
<keyword evidence="2" id="KW-1185">Reference proteome</keyword>
<name>A0A8J2ZWI2_9BACL</name>
<evidence type="ECO:0000313" key="2">
    <source>
        <dbReference type="Proteomes" id="UP000656813"/>
    </source>
</evidence>
<reference evidence="1" key="2">
    <citation type="submission" date="2020-09" db="EMBL/GenBank/DDBJ databases">
        <authorList>
            <person name="Sun Q."/>
            <person name="Zhou Y."/>
        </authorList>
    </citation>
    <scope>NUCLEOTIDE SEQUENCE</scope>
    <source>
        <strain evidence="1">CGMCC 1.12777</strain>
    </source>
</reference>
<proteinExistence type="predicted"/>
<evidence type="ECO:0000313" key="1">
    <source>
        <dbReference type="EMBL" id="GGH83238.1"/>
    </source>
</evidence>
<dbReference type="AlphaFoldDB" id="A0A8J2ZWI2"/>
<sequence length="74" mass="8795">MVKYQLKCVWYFQEAPFDFLCLEDLGQKLELCDQELQACIQHLVKLSILKQITIQGIRKYYYNCPNDVLIQGSY</sequence>